<accession>A0A4P9W3J8</accession>
<reference evidence="4" key="1">
    <citation type="journal article" date="2018" name="Nat. Microbiol.">
        <title>Leveraging single-cell genomics to expand the fungal tree of life.</title>
        <authorList>
            <person name="Ahrendt S.R."/>
            <person name="Quandt C.A."/>
            <person name="Ciobanu D."/>
            <person name="Clum A."/>
            <person name="Salamov A."/>
            <person name="Andreopoulos B."/>
            <person name="Cheng J.F."/>
            <person name="Woyke T."/>
            <person name="Pelin A."/>
            <person name="Henrissat B."/>
            <person name="Reynolds N.K."/>
            <person name="Benny G.L."/>
            <person name="Smith M.E."/>
            <person name="James T.Y."/>
            <person name="Grigoriev I.V."/>
        </authorList>
    </citation>
    <scope>NUCLEOTIDE SEQUENCE [LARGE SCALE GENOMIC DNA]</scope>
</reference>
<dbReference type="EMBL" id="KZ999270">
    <property type="protein sequence ID" value="RKO85240.1"/>
    <property type="molecule type" value="Genomic_DNA"/>
</dbReference>
<organism evidence="3 4">
    <name type="scientific">Blyttiomyces helicus</name>
    <dbReference type="NCBI Taxonomy" id="388810"/>
    <lineage>
        <taxon>Eukaryota</taxon>
        <taxon>Fungi</taxon>
        <taxon>Fungi incertae sedis</taxon>
        <taxon>Chytridiomycota</taxon>
        <taxon>Chytridiomycota incertae sedis</taxon>
        <taxon>Chytridiomycetes</taxon>
        <taxon>Chytridiomycetes incertae sedis</taxon>
        <taxon>Blyttiomyces</taxon>
    </lineage>
</organism>
<feature type="region of interest" description="Disordered" evidence="1">
    <location>
        <begin position="1"/>
        <end position="32"/>
    </location>
</feature>
<proteinExistence type="predicted"/>
<evidence type="ECO:0000313" key="3">
    <source>
        <dbReference type="EMBL" id="RKO85240.1"/>
    </source>
</evidence>
<sequence>MDARRRAQSYFETGTGKGKVPKGRRAGGEGGTCLSVSPLPSCLESGTASGKWEVRRASIHAMFKASRRLHYRWRFTTIHLELTQRKKMAGENIHLQVLAQPSLDPILHPHDSRPEPPGPVVPPVPITIPVTTAVAAVVAVAVVVAVKVAIALAVPVFPAPVAAPTQVVSDPPENTTHVPAAGPGSRLRPQRIDTRDPEQWATVIRCIDAYIAAPPAHQSRLLGFIGTALGGPAPKGHRKTFREKCVAVKMVRSMTNGNFSYLSFFTSSPLVIALAGLLTFAVLGFIAKFAPNPFFVATLNDAVAFSCLVVMIVGVIRVMMGFGSGHEEGHTGGTP</sequence>
<name>A0A4P9W3J8_9FUNG</name>
<keyword evidence="2" id="KW-0812">Transmembrane</keyword>
<evidence type="ECO:0000313" key="4">
    <source>
        <dbReference type="Proteomes" id="UP000269721"/>
    </source>
</evidence>
<keyword evidence="4" id="KW-1185">Reference proteome</keyword>
<keyword evidence="2" id="KW-0472">Membrane</keyword>
<keyword evidence="2" id="KW-1133">Transmembrane helix</keyword>
<dbReference type="AlphaFoldDB" id="A0A4P9W3J8"/>
<evidence type="ECO:0000256" key="2">
    <source>
        <dbReference type="SAM" id="Phobius"/>
    </source>
</evidence>
<feature type="transmembrane region" description="Helical" evidence="2">
    <location>
        <begin position="259"/>
        <end position="287"/>
    </location>
</feature>
<gene>
    <name evidence="3" type="ORF">BDK51DRAFT_48197</name>
</gene>
<dbReference type="Proteomes" id="UP000269721">
    <property type="component" value="Unassembled WGS sequence"/>
</dbReference>
<feature type="region of interest" description="Disordered" evidence="1">
    <location>
        <begin position="168"/>
        <end position="194"/>
    </location>
</feature>
<protein>
    <submittedName>
        <fullName evidence="3">Uncharacterized protein</fullName>
    </submittedName>
</protein>
<evidence type="ECO:0000256" key="1">
    <source>
        <dbReference type="SAM" id="MobiDB-lite"/>
    </source>
</evidence>
<feature type="transmembrane region" description="Helical" evidence="2">
    <location>
        <begin position="293"/>
        <end position="316"/>
    </location>
</feature>